<dbReference type="EMBL" id="VRSW01000004">
    <property type="protein sequence ID" value="TXK03545.1"/>
    <property type="molecule type" value="Genomic_DNA"/>
</dbReference>
<dbReference type="GO" id="GO:0003677">
    <property type="term" value="F:DNA binding"/>
    <property type="evidence" value="ECO:0007669"/>
    <property type="project" value="InterPro"/>
</dbReference>
<dbReference type="AlphaFoldDB" id="A0A5C8HL45"/>
<name>A0A5C8HL45_9MICO</name>
<evidence type="ECO:0000313" key="3">
    <source>
        <dbReference type="Proteomes" id="UP000321196"/>
    </source>
</evidence>
<organism evidence="2 3">
    <name type="scientific">Microbacterium mitrae</name>
    <dbReference type="NCBI Taxonomy" id="664640"/>
    <lineage>
        <taxon>Bacteria</taxon>
        <taxon>Bacillati</taxon>
        <taxon>Actinomycetota</taxon>
        <taxon>Actinomycetes</taxon>
        <taxon>Micrococcales</taxon>
        <taxon>Microbacteriaceae</taxon>
        <taxon>Microbacterium</taxon>
    </lineage>
</organism>
<dbReference type="SUPFAM" id="SSF46955">
    <property type="entry name" value="Putative DNA-binding domain"/>
    <property type="match status" value="1"/>
</dbReference>
<dbReference type="Proteomes" id="UP000321196">
    <property type="component" value="Unassembled WGS sequence"/>
</dbReference>
<evidence type="ECO:0000259" key="1">
    <source>
        <dbReference type="Pfam" id="PF12728"/>
    </source>
</evidence>
<protein>
    <submittedName>
        <fullName evidence="2">Helix-turn-helix domain-containing protein</fullName>
    </submittedName>
</protein>
<dbReference type="Pfam" id="PF12728">
    <property type="entry name" value="HTH_17"/>
    <property type="match status" value="1"/>
</dbReference>
<dbReference type="OrthoDB" id="26212at2"/>
<keyword evidence="3" id="KW-1185">Reference proteome</keyword>
<accession>A0A5C8HL45</accession>
<dbReference type="InterPro" id="IPR009061">
    <property type="entry name" value="DNA-bd_dom_put_sf"/>
</dbReference>
<dbReference type="InterPro" id="IPR010093">
    <property type="entry name" value="SinI_DNA-bd"/>
</dbReference>
<gene>
    <name evidence="2" type="ORF">FVP60_10775</name>
</gene>
<dbReference type="InterPro" id="IPR041657">
    <property type="entry name" value="HTH_17"/>
</dbReference>
<proteinExistence type="predicted"/>
<comment type="caution">
    <text evidence="2">The sequence shown here is derived from an EMBL/GenBank/DDBJ whole genome shotgun (WGS) entry which is preliminary data.</text>
</comment>
<dbReference type="NCBIfam" id="TIGR01764">
    <property type="entry name" value="excise"/>
    <property type="match status" value="1"/>
</dbReference>
<sequence>MSTPTRDSVVVDPPVDLDEMMNLAKFLGSHETPAILLGPDGEQLPLPLPIYQVLQQVVDAMERGASVSIQPVDRRLTTQQAASVLGVSRSTLLRLLEERELPFERFGEARHRRLRLNDVLAYRDRKSDERRSRLEELTRQAQEDGLYDVDATDYSEALRKARKG</sequence>
<feature type="domain" description="Helix-turn-helix" evidence="1">
    <location>
        <begin position="76"/>
        <end position="126"/>
    </location>
</feature>
<evidence type="ECO:0000313" key="2">
    <source>
        <dbReference type="EMBL" id="TXK03545.1"/>
    </source>
</evidence>
<reference evidence="2 3" key="1">
    <citation type="submission" date="2019-08" db="EMBL/GenBank/DDBJ databases">
        <authorList>
            <person name="Dong K."/>
        </authorList>
    </citation>
    <scope>NUCLEOTIDE SEQUENCE [LARGE SCALE GENOMIC DNA]</scope>
    <source>
        <strain evidence="2 3">M4-8</strain>
    </source>
</reference>